<dbReference type="InterPro" id="IPR036380">
    <property type="entry name" value="Isochorismatase-like_sf"/>
</dbReference>
<dbReference type="EMBL" id="NPBY01000026">
    <property type="protein sequence ID" value="PAD78091.1"/>
    <property type="molecule type" value="Genomic_DNA"/>
</dbReference>
<dbReference type="Gene3D" id="3.40.50.850">
    <property type="entry name" value="Isochorismatase-like"/>
    <property type="match status" value="1"/>
</dbReference>
<evidence type="ECO:0000313" key="5">
    <source>
        <dbReference type="Proteomes" id="UP000215596"/>
    </source>
</evidence>
<evidence type="ECO:0000313" key="4">
    <source>
        <dbReference type="EMBL" id="PAD78091.1"/>
    </source>
</evidence>
<dbReference type="PANTHER" id="PTHR43540:SF14">
    <property type="entry name" value="ISOCHORISMATASE"/>
    <property type="match status" value="1"/>
</dbReference>
<sequence length="173" mass="19605">MTQQALLVIDVQNGMFQEGNAVYNGDQLLHHVNELLAKARSKNIPVIYVQHQEAAGEPLEYGTRDWEIHPDIAPAPDDIIIHKKTPDSFLHTPLDEELKKLGIEHVILTGIKSDLCVDTTCRRAFSMGYKVTLASDAHSTWGHEDMTAAQIIKHHNEVLRWFARVYPSEEIVF</sequence>
<keyword evidence="2 4" id="KW-0378">Hydrolase</keyword>
<dbReference type="CDD" id="cd01014">
    <property type="entry name" value="nicotinamidase_related"/>
    <property type="match status" value="1"/>
</dbReference>
<feature type="domain" description="Isochorismatase-like" evidence="3">
    <location>
        <begin position="5"/>
        <end position="148"/>
    </location>
</feature>
<name>A0A268EY90_9BACL</name>
<dbReference type="RefSeq" id="WP_095264575.1">
    <property type="nucleotide sequence ID" value="NZ_NPBY01000026.1"/>
</dbReference>
<evidence type="ECO:0000256" key="1">
    <source>
        <dbReference type="ARBA" id="ARBA00006336"/>
    </source>
</evidence>
<protein>
    <submittedName>
        <fullName evidence="4">Cysteine hydrolase</fullName>
    </submittedName>
</protein>
<dbReference type="Pfam" id="PF00857">
    <property type="entry name" value="Isochorismatase"/>
    <property type="match status" value="1"/>
</dbReference>
<comment type="caution">
    <text evidence="4">The sequence shown here is derived from an EMBL/GenBank/DDBJ whole genome shotgun (WGS) entry which is preliminary data.</text>
</comment>
<comment type="similarity">
    <text evidence="1">Belongs to the isochorismatase family.</text>
</comment>
<gene>
    <name evidence="4" type="ORF">CHH67_07615</name>
</gene>
<dbReference type="PANTHER" id="PTHR43540">
    <property type="entry name" value="PEROXYUREIDOACRYLATE/UREIDOACRYLATE AMIDOHYDROLASE-RELATED"/>
    <property type="match status" value="1"/>
</dbReference>
<evidence type="ECO:0000259" key="3">
    <source>
        <dbReference type="Pfam" id="PF00857"/>
    </source>
</evidence>
<dbReference type="AlphaFoldDB" id="A0A268EY90"/>
<dbReference type="SUPFAM" id="SSF52499">
    <property type="entry name" value="Isochorismatase-like hydrolases"/>
    <property type="match status" value="1"/>
</dbReference>
<proteinExistence type="inferred from homology"/>
<organism evidence="4 5">
    <name type="scientific">Paenibacillus campinasensis</name>
    <dbReference type="NCBI Taxonomy" id="66347"/>
    <lineage>
        <taxon>Bacteria</taxon>
        <taxon>Bacillati</taxon>
        <taxon>Bacillota</taxon>
        <taxon>Bacilli</taxon>
        <taxon>Bacillales</taxon>
        <taxon>Paenibacillaceae</taxon>
        <taxon>Paenibacillus</taxon>
    </lineage>
</organism>
<dbReference type="OrthoDB" id="9785724at2"/>
<accession>A0A268EY90</accession>
<dbReference type="InterPro" id="IPR000868">
    <property type="entry name" value="Isochorismatase-like_dom"/>
</dbReference>
<dbReference type="GO" id="GO:0016787">
    <property type="term" value="F:hydrolase activity"/>
    <property type="evidence" value="ECO:0007669"/>
    <property type="project" value="UniProtKB-KW"/>
</dbReference>
<dbReference type="Proteomes" id="UP000215596">
    <property type="component" value="Unassembled WGS sequence"/>
</dbReference>
<evidence type="ECO:0000256" key="2">
    <source>
        <dbReference type="ARBA" id="ARBA00022801"/>
    </source>
</evidence>
<dbReference type="InterPro" id="IPR050272">
    <property type="entry name" value="Isochorismatase-like_hydrls"/>
</dbReference>
<reference evidence="4 5" key="1">
    <citation type="submission" date="2017-07" db="EMBL/GenBank/DDBJ databases">
        <title>Isolation and whole genome analysis of endospore-forming bacteria from heroin.</title>
        <authorList>
            <person name="Kalinowski J."/>
            <person name="Ahrens B."/>
            <person name="Al-Dilaimi A."/>
            <person name="Winkler A."/>
            <person name="Wibberg D."/>
            <person name="Schleenbecker U."/>
            <person name="Ruckert C."/>
            <person name="Wolfel R."/>
            <person name="Grass G."/>
        </authorList>
    </citation>
    <scope>NUCLEOTIDE SEQUENCE [LARGE SCALE GENOMIC DNA]</scope>
    <source>
        <strain evidence="4 5">7537-G1</strain>
    </source>
</reference>